<keyword evidence="1" id="KW-0175">Coiled coil</keyword>
<evidence type="ECO:0000256" key="1">
    <source>
        <dbReference type="SAM" id="Coils"/>
    </source>
</evidence>
<reference evidence="4" key="1">
    <citation type="journal article" date="2006" name="PLoS Biol.">
        <title>Macronuclear genome sequence of the ciliate Tetrahymena thermophila, a model eukaryote.</title>
        <authorList>
            <person name="Eisen J.A."/>
            <person name="Coyne R.S."/>
            <person name="Wu M."/>
            <person name="Wu D."/>
            <person name="Thiagarajan M."/>
            <person name="Wortman J.R."/>
            <person name="Badger J.H."/>
            <person name="Ren Q."/>
            <person name="Amedeo P."/>
            <person name="Jones K.M."/>
            <person name="Tallon L.J."/>
            <person name="Delcher A.L."/>
            <person name="Salzberg S.L."/>
            <person name="Silva J.C."/>
            <person name="Haas B.J."/>
            <person name="Majoros W.H."/>
            <person name="Farzad M."/>
            <person name="Carlton J.M."/>
            <person name="Smith R.K. Jr."/>
            <person name="Garg J."/>
            <person name="Pearlman R.E."/>
            <person name="Karrer K.M."/>
            <person name="Sun L."/>
            <person name="Manning G."/>
            <person name="Elde N.C."/>
            <person name="Turkewitz A.P."/>
            <person name="Asai D.J."/>
            <person name="Wilkes D.E."/>
            <person name="Wang Y."/>
            <person name="Cai H."/>
            <person name="Collins K."/>
            <person name="Stewart B.A."/>
            <person name="Lee S.R."/>
            <person name="Wilamowska K."/>
            <person name="Weinberg Z."/>
            <person name="Ruzzo W.L."/>
            <person name="Wloga D."/>
            <person name="Gaertig J."/>
            <person name="Frankel J."/>
            <person name="Tsao C.-C."/>
            <person name="Gorovsky M.A."/>
            <person name="Keeling P.J."/>
            <person name="Waller R.F."/>
            <person name="Patron N.J."/>
            <person name="Cherry J.M."/>
            <person name="Stover N.A."/>
            <person name="Krieger C.J."/>
            <person name="del Toro C."/>
            <person name="Ryder H.F."/>
            <person name="Williamson S.C."/>
            <person name="Barbeau R.A."/>
            <person name="Hamilton E.P."/>
            <person name="Orias E."/>
        </authorList>
    </citation>
    <scope>NUCLEOTIDE SEQUENCE [LARGE SCALE GENOMIC DNA]</scope>
    <source>
        <strain evidence="4">SB210</strain>
    </source>
</reference>
<organism evidence="3 4">
    <name type="scientific">Tetrahymena thermophila (strain SB210)</name>
    <dbReference type="NCBI Taxonomy" id="312017"/>
    <lineage>
        <taxon>Eukaryota</taxon>
        <taxon>Sar</taxon>
        <taxon>Alveolata</taxon>
        <taxon>Ciliophora</taxon>
        <taxon>Intramacronucleata</taxon>
        <taxon>Oligohymenophorea</taxon>
        <taxon>Hymenostomatida</taxon>
        <taxon>Tetrahymenina</taxon>
        <taxon>Tetrahymenidae</taxon>
        <taxon>Tetrahymena</taxon>
    </lineage>
</organism>
<keyword evidence="4" id="KW-1185">Reference proteome</keyword>
<protein>
    <submittedName>
        <fullName evidence="3">Uncharacterized protein</fullName>
    </submittedName>
</protein>
<dbReference type="GeneID" id="7824464"/>
<feature type="compositionally biased region" description="Low complexity" evidence="2">
    <location>
        <begin position="14"/>
        <end position="23"/>
    </location>
</feature>
<dbReference type="EMBL" id="GG662311">
    <property type="protein sequence ID" value="EAS06079.2"/>
    <property type="molecule type" value="Genomic_DNA"/>
</dbReference>
<dbReference type="Proteomes" id="UP000009168">
    <property type="component" value="Unassembled WGS sequence"/>
</dbReference>
<dbReference type="HOGENOM" id="CLU_1063404_0_0_1"/>
<gene>
    <name evidence="3" type="ORF">TTHERM_00853180</name>
</gene>
<sequence>MKKSNPASKVTSPQGQQKQGSQSWMTESQVKTIVQNCNSQLKQIETQTDALRQQLAQQDKSIQTITQNITKINLDYENTKVDAAHAESLYNILKKYNEEINLIQQAYYFEGNNQTLQCPKLNSIDFMIKEIEKSKTTENNKKQILNFLNKLRQKTIDNLISEAKMQQIEKVYSKYTQEFEIMKKVLSTTTFCTNCKELFLPEQNHETACFYHPGKLKYFSCRTCGADDYYTCCLKCSRCCIGCANSAHIA</sequence>
<evidence type="ECO:0000313" key="4">
    <source>
        <dbReference type="Proteomes" id="UP000009168"/>
    </source>
</evidence>
<dbReference type="OMA" id="IGCANSA"/>
<evidence type="ECO:0000313" key="3">
    <source>
        <dbReference type="EMBL" id="EAS06079.2"/>
    </source>
</evidence>
<accession>Q24E22</accession>
<dbReference type="KEGG" id="tet:TTHERM_00853180"/>
<feature type="compositionally biased region" description="Polar residues" evidence="2">
    <location>
        <begin position="1"/>
        <end position="13"/>
    </location>
</feature>
<dbReference type="RefSeq" id="XP_001026324.2">
    <property type="nucleotide sequence ID" value="XM_001026324.3"/>
</dbReference>
<feature type="region of interest" description="Disordered" evidence="2">
    <location>
        <begin position="1"/>
        <end position="25"/>
    </location>
</feature>
<dbReference type="InParanoid" id="Q24E22"/>
<name>Q24E22_TETTS</name>
<evidence type="ECO:0000256" key="2">
    <source>
        <dbReference type="SAM" id="MobiDB-lite"/>
    </source>
</evidence>
<dbReference type="AlphaFoldDB" id="Q24E22"/>
<proteinExistence type="predicted"/>
<feature type="coiled-coil region" evidence="1">
    <location>
        <begin position="34"/>
        <end position="61"/>
    </location>
</feature>
<dbReference type="OrthoDB" id="313191at2759"/>